<dbReference type="Proteomes" id="UP000648801">
    <property type="component" value="Unassembled WGS sequence"/>
</dbReference>
<comment type="caution">
    <text evidence="5">The sequence shown here is derived from an EMBL/GenBank/DDBJ whole genome shotgun (WGS) entry which is preliminary data.</text>
</comment>
<evidence type="ECO:0000256" key="2">
    <source>
        <dbReference type="ARBA" id="ARBA00022741"/>
    </source>
</evidence>
<keyword evidence="3 5" id="KW-0067">ATP-binding</keyword>
<evidence type="ECO:0000256" key="3">
    <source>
        <dbReference type="ARBA" id="ARBA00022840"/>
    </source>
</evidence>
<keyword evidence="6" id="KW-1185">Reference proteome</keyword>
<dbReference type="PROSITE" id="PS00211">
    <property type="entry name" value="ABC_TRANSPORTER_1"/>
    <property type="match status" value="1"/>
</dbReference>
<dbReference type="EMBL" id="BMJB01000003">
    <property type="protein sequence ID" value="GGA76944.1"/>
    <property type="molecule type" value="Genomic_DNA"/>
</dbReference>
<dbReference type="CDD" id="cd03230">
    <property type="entry name" value="ABC_DR_subfamily_A"/>
    <property type="match status" value="1"/>
</dbReference>
<protein>
    <submittedName>
        <fullName evidence="5">ABC transporter ATP-binding protein</fullName>
    </submittedName>
</protein>
<dbReference type="RefSeq" id="WP_229669047.1">
    <property type="nucleotide sequence ID" value="NZ_BMJB01000003.1"/>
</dbReference>
<dbReference type="SUPFAM" id="SSF52540">
    <property type="entry name" value="P-loop containing nucleoside triphosphate hydrolases"/>
    <property type="match status" value="1"/>
</dbReference>
<sequence length="261" mass="28919">MPSPMLEVRNVSKTYRSIPAVEDVSFSLHSGETLGYLGPNGSGKSTTVKMITGLIKPSRGKVFFDGRDIREDLASYRAQLGYVPEEAQVYTHLSGLEYLQLVGRLRGIRESLLESKARALLELLGLEHAQYSPMVNYSKGMRQRVLIASAVLHNPRLIVFDEPLSGLDAVSALMFKDLLALLAREGKAILYISHVMEVVERVCERVIVLSKGRVVADAAPHELTTLMKLPTLESVFAQLVQQTDTESIARQMVDVMKVQHA</sequence>
<evidence type="ECO:0000256" key="1">
    <source>
        <dbReference type="ARBA" id="ARBA00022448"/>
    </source>
</evidence>
<dbReference type="InterPro" id="IPR051782">
    <property type="entry name" value="ABC_Transporter_VariousFunc"/>
</dbReference>
<organism evidence="5 6">
    <name type="scientific">Edaphobacter acidisoli</name>
    <dbReference type="NCBI Taxonomy" id="2040573"/>
    <lineage>
        <taxon>Bacteria</taxon>
        <taxon>Pseudomonadati</taxon>
        <taxon>Acidobacteriota</taxon>
        <taxon>Terriglobia</taxon>
        <taxon>Terriglobales</taxon>
        <taxon>Acidobacteriaceae</taxon>
        <taxon>Edaphobacter</taxon>
    </lineage>
</organism>
<dbReference type="Pfam" id="PF00005">
    <property type="entry name" value="ABC_tran"/>
    <property type="match status" value="1"/>
</dbReference>
<evidence type="ECO:0000313" key="6">
    <source>
        <dbReference type="Proteomes" id="UP000648801"/>
    </source>
</evidence>
<dbReference type="GO" id="GO:0016887">
    <property type="term" value="F:ATP hydrolysis activity"/>
    <property type="evidence" value="ECO:0007669"/>
    <property type="project" value="InterPro"/>
</dbReference>
<keyword evidence="1" id="KW-0813">Transport</keyword>
<dbReference type="InterPro" id="IPR003593">
    <property type="entry name" value="AAA+_ATPase"/>
</dbReference>
<dbReference type="GO" id="GO:0005524">
    <property type="term" value="F:ATP binding"/>
    <property type="evidence" value="ECO:0007669"/>
    <property type="project" value="UniProtKB-KW"/>
</dbReference>
<dbReference type="AlphaFoldDB" id="A0A916RYS6"/>
<evidence type="ECO:0000259" key="4">
    <source>
        <dbReference type="PROSITE" id="PS50893"/>
    </source>
</evidence>
<dbReference type="InterPro" id="IPR017871">
    <property type="entry name" value="ABC_transporter-like_CS"/>
</dbReference>
<accession>A0A916RYS6</accession>
<feature type="domain" description="ABC transporter" evidence="4">
    <location>
        <begin position="6"/>
        <end position="236"/>
    </location>
</feature>
<dbReference type="PROSITE" id="PS50893">
    <property type="entry name" value="ABC_TRANSPORTER_2"/>
    <property type="match status" value="1"/>
</dbReference>
<dbReference type="PANTHER" id="PTHR42939">
    <property type="entry name" value="ABC TRANSPORTER ATP-BINDING PROTEIN ALBC-RELATED"/>
    <property type="match status" value="1"/>
</dbReference>
<reference evidence="5" key="2">
    <citation type="submission" date="2020-09" db="EMBL/GenBank/DDBJ databases">
        <authorList>
            <person name="Sun Q."/>
            <person name="Zhou Y."/>
        </authorList>
    </citation>
    <scope>NUCLEOTIDE SEQUENCE</scope>
    <source>
        <strain evidence="5">CGMCC 1.15447</strain>
    </source>
</reference>
<keyword evidence="2" id="KW-0547">Nucleotide-binding</keyword>
<proteinExistence type="predicted"/>
<reference evidence="5" key="1">
    <citation type="journal article" date="2014" name="Int. J. Syst. Evol. Microbiol.">
        <title>Complete genome sequence of Corynebacterium casei LMG S-19264T (=DSM 44701T), isolated from a smear-ripened cheese.</title>
        <authorList>
            <consortium name="US DOE Joint Genome Institute (JGI-PGF)"/>
            <person name="Walter F."/>
            <person name="Albersmeier A."/>
            <person name="Kalinowski J."/>
            <person name="Ruckert C."/>
        </authorList>
    </citation>
    <scope>NUCLEOTIDE SEQUENCE</scope>
    <source>
        <strain evidence="5">CGMCC 1.15447</strain>
    </source>
</reference>
<dbReference type="Gene3D" id="3.40.50.300">
    <property type="entry name" value="P-loop containing nucleotide triphosphate hydrolases"/>
    <property type="match status" value="1"/>
</dbReference>
<name>A0A916RYS6_9BACT</name>
<gene>
    <name evidence="5" type="ORF">GCM10011507_30350</name>
</gene>
<dbReference type="InterPro" id="IPR003439">
    <property type="entry name" value="ABC_transporter-like_ATP-bd"/>
</dbReference>
<dbReference type="SMART" id="SM00382">
    <property type="entry name" value="AAA"/>
    <property type="match status" value="1"/>
</dbReference>
<evidence type="ECO:0000313" key="5">
    <source>
        <dbReference type="EMBL" id="GGA76944.1"/>
    </source>
</evidence>
<dbReference type="InterPro" id="IPR027417">
    <property type="entry name" value="P-loop_NTPase"/>
</dbReference>
<dbReference type="PANTHER" id="PTHR42939:SF1">
    <property type="entry name" value="ABC TRANSPORTER ATP-BINDING PROTEIN ALBC-RELATED"/>
    <property type="match status" value="1"/>
</dbReference>